<evidence type="ECO:0000256" key="2">
    <source>
        <dbReference type="ARBA" id="ARBA00022649"/>
    </source>
</evidence>
<organism evidence="3 4">
    <name type="scientific">Bartonella ancashensis</name>
    <dbReference type="NCBI Taxonomy" id="1318743"/>
    <lineage>
        <taxon>Bacteria</taxon>
        <taxon>Pseudomonadati</taxon>
        <taxon>Pseudomonadota</taxon>
        <taxon>Alphaproteobacteria</taxon>
        <taxon>Hyphomicrobiales</taxon>
        <taxon>Bartonellaceae</taxon>
        <taxon>Bartonella</taxon>
    </lineage>
</organism>
<dbReference type="EMBL" id="CP010401">
    <property type="protein sequence ID" value="ALE02877.1"/>
    <property type="molecule type" value="Genomic_DNA"/>
</dbReference>
<dbReference type="GO" id="GO:0006351">
    <property type="term" value="P:DNA-templated transcription"/>
    <property type="evidence" value="ECO:0007669"/>
    <property type="project" value="TreeGrafter"/>
</dbReference>
<gene>
    <name evidence="3" type="ORF">PU02_0063</name>
</gene>
<name>A0A0M4LIJ2_9HYPH</name>
<dbReference type="AlphaFoldDB" id="A0A0M4LIJ2"/>
<dbReference type="GO" id="GO:0006355">
    <property type="term" value="P:regulation of DNA-templated transcription"/>
    <property type="evidence" value="ECO:0007669"/>
    <property type="project" value="InterPro"/>
</dbReference>
<dbReference type="PANTHER" id="PTHR38781:SF1">
    <property type="entry name" value="ANTITOXIN DINJ-RELATED"/>
    <property type="match status" value="1"/>
</dbReference>
<proteinExistence type="inferred from homology"/>
<dbReference type="PANTHER" id="PTHR38781">
    <property type="entry name" value="ANTITOXIN DINJ-RELATED"/>
    <property type="match status" value="1"/>
</dbReference>
<dbReference type="NCBIfam" id="TIGR02384">
    <property type="entry name" value="RelB_DinJ"/>
    <property type="match status" value="1"/>
</dbReference>
<dbReference type="RefSeq" id="WP_053943592.1">
    <property type="nucleotide sequence ID" value="NZ_CP010401.1"/>
</dbReference>
<accession>A0A0M4LIJ2</accession>
<comment type="similarity">
    <text evidence="1">Belongs to the RelB/DinJ antitoxin family.</text>
</comment>
<dbReference type="OrthoDB" id="9799097at2"/>
<dbReference type="PATRIC" id="fig|1318743.3.peg.65"/>
<dbReference type="STRING" id="1318743.PU02_0063"/>
<keyword evidence="4" id="KW-1185">Reference proteome</keyword>
<reference evidence="3 4" key="1">
    <citation type="journal article" date="2015" name="Genome Announc.">
        <title>Complete Genome Sequence of Bartonella ancashensis Strain 20.00, Isolated from the Blood of a Patient with Verruga Peruana.</title>
        <authorList>
            <person name="Hang J."/>
            <person name="Mullins K.E."/>
            <person name="Clifford R.J."/>
            <person name="Onmus-Leone F."/>
            <person name="Yang Y."/>
            <person name="Jiang J."/>
            <person name="Leguia M."/>
            <person name="Kasper M.R."/>
            <person name="Maguina C."/>
            <person name="Lesho E.P."/>
            <person name="Jarman R.G."/>
            <person name="Richards A.L."/>
            <person name="Blazes D."/>
        </authorList>
    </citation>
    <scope>NUCLEOTIDE SEQUENCE [LARGE SCALE GENOMIC DNA]</scope>
    <source>
        <strain evidence="3 4">20.00</strain>
    </source>
</reference>
<sequence>MSSTEIVRARVDENLKKEASTILATMGLTISDFVRIGLAKVVSEQGLPFEMRAPNQLTAKTLNKSENRENLHEAKNIEALFNQLDI</sequence>
<protein>
    <submittedName>
        <fullName evidence="3">DNA-damage-inducible protein J</fullName>
    </submittedName>
</protein>
<dbReference type="Proteomes" id="UP000057213">
    <property type="component" value="Chromosome"/>
</dbReference>
<keyword evidence="2" id="KW-1277">Toxin-antitoxin system</keyword>
<dbReference type="InterPro" id="IPR007337">
    <property type="entry name" value="RelB/DinJ"/>
</dbReference>
<dbReference type="Gene3D" id="1.10.1220.10">
    <property type="entry name" value="Met repressor-like"/>
    <property type="match status" value="1"/>
</dbReference>
<dbReference type="InterPro" id="IPR013321">
    <property type="entry name" value="Arc_rbn_hlx_hlx"/>
</dbReference>
<dbReference type="GO" id="GO:0000987">
    <property type="term" value="F:cis-regulatory region sequence-specific DNA binding"/>
    <property type="evidence" value="ECO:0007669"/>
    <property type="project" value="InterPro"/>
</dbReference>
<dbReference type="Pfam" id="PF04221">
    <property type="entry name" value="RelB"/>
    <property type="match status" value="1"/>
</dbReference>
<evidence type="ECO:0000313" key="3">
    <source>
        <dbReference type="EMBL" id="ALE02877.1"/>
    </source>
</evidence>
<evidence type="ECO:0000313" key="4">
    <source>
        <dbReference type="Proteomes" id="UP000057213"/>
    </source>
</evidence>
<dbReference type="GO" id="GO:0015643">
    <property type="term" value="F:toxic substance binding"/>
    <property type="evidence" value="ECO:0007669"/>
    <property type="project" value="InterPro"/>
</dbReference>
<dbReference type="KEGG" id="banc:PU02_0063"/>
<dbReference type="InterPro" id="IPR026262">
    <property type="entry name" value="DinJ"/>
</dbReference>
<dbReference type="PIRSF" id="PIRSF003108">
    <property type="entry name" value="DinJ"/>
    <property type="match status" value="1"/>
</dbReference>
<evidence type="ECO:0000256" key="1">
    <source>
        <dbReference type="ARBA" id="ARBA00010562"/>
    </source>
</evidence>
<dbReference type="GO" id="GO:0044010">
    <property type="term" value="P:single-species biofilm formation"/>
    <property type="evidence" value="ECO:0007669"/>
    <property type="project" value="InterPro"/>
</dbReference>